<dbReference type="AlphaFoldDB" id="A0A0A9S5E3"/>
<protein>
    <submittedName>
        <fullName evidence="1">Uncharacterized protein</fullName>
    </submittedName>
</protein>
<evidence type="ECO:0000313" key="1">
    <source>
        <dbReference type="EMBL" id="JAD15811.1"/>
    </source>
</evidence>
<reference evidence="1" key="2">
    <citation type="journal article" date="2015" name="Data Brief">
        <title>Shoot transcriptome of the giant reed, Arundo donax.</title>
        <authorList>
            <person name="Barrero R.A."/>
            <person name="Guerrero F.D."/>
            <person name="Moolhuijzen P."/>
            <person name="Goolsby J.A."/>
            <person name="Tidwell J."/>
            <person name="Bellgard S.E."/>
            <person name="Bellgard M.I."/>
        </authorList>
    </citation>
    <scope>NUCLEOTIDE SEQUENCE</scope>
    <source>
        <tissue evidence="1">Shoot tissue taken approximately 20 cm above the soil surface</tissue>
    </source>
</reference>
<reference evidence="1" key="1">
    <citation type="submission" date="2014-09" db="EMBL/GenBank/DDBJ databases">
        <authorList>
            <person name="Magalhaes I.L.F."/>
            <person name="Oliveira U."/>
            <person name="Santos F.R."/>
            <person name="Vidigal T.H.D.A."/>
            <person name="Brescovit A.D."/>
            <person name="Santos A.J."/>
        </authorList>
    </citation>
    <scope>NUCLEOTIDE SEQUENCE</scope>
    <source>
        <tissue evidence="1">Shoot tissue taken approximately 20 cm above the soil surface</tissue>
    </source>
</reference>
<dbReference type="PANTHER" id="PTHR33128:SF34">
    <property type="entry name" value="OS04G0387600 PROTEIN"/>
    <property type="match status" value="1"/>
</dbReference>
<name>A0A0A9S5E3_ARUDO</name>
<sequence>MADWGPVIVATALFVMLTPGLLCTLPGLGRVAEFGTMHTSGTAIIVHAVLYFALITIFLIAIGVHVYAV</sequence>
<accession>A0A0A9S5E3</accession>
<proteinExistence type="predicted"/>
<dbReference type="EMBL" id="GBRH01282084">
    <property type="protein sequence ID" value="JAD15811.1"/>
    <property type="molecule type" value="Transcribed_RNA"/>
</dbReference>
<dbReference type="PANTHER" id="PTHR33128">
    <property type="entry name" value="OS05G0103400 PROTEIN"/>
    <property type="match status" value="1"/>
</dbReference>
<organism evidence="1">
    <name type="scientific">Arundo donax</name>
    <name type="common">Giant reed</name>
    <name type="synonym">Donax arundinaceus</name>
    <dbReference type="NCBI Taxonomy" id="35708"/>
    <lineage>
        <taxon>Eukaryota</taxon>
        <taxon>Viridiplantae</taxon>
        <taxon>Streptophyta</taxon>
        <taxon>Embryophyta</taxon>
        <taxon>Tracheophyta</taxon>
        <taxon>Spermatophyta</taxon>
        <taxon>Magnoliopsida</taxon>
        <taxon>Liliopsida</taxon>
        <taxon>Poales</taxon>
        <taxon>Poaceae</taxon>
        <taxon>PACMAD clade</taxon>
        <taxon>Arundinoideae</taxon>
        <taxon>Arundineae</taxon>
        <taxon>Arundo</taxon>
    </lineage>
</organism>
<dbReference type="Pfam" id="PF11820">
    <property type="entry name" value="DUF3339"/>
    <property type="match status" value="1"/>
</dbReference>
<dbReference type="InterPro" id="IPR021775">
    <property type="entry name" value="DUF3339"/>
</dbReference>